<keyword evidence="4" id="KW-1134">Transmembrane beta strand</keyword>
<keyword evidence="7" id="KW-0998">Cell outer membrane</keyword>
<evidence type="ECO:0000256" key="2">
    <source>
        <dbReference type="ARBA" id="ARBA00007613"/>
    </source>
</evidence>
<evidence type="ECO:0000313" key="8">
    <source>
        <dbReference type="EMBL" id="OOQ57833.1"/>
    </source>
</evidence>
<accession>A0A1S9PA19</accession>
<keyword evidence="3" id="KW-0813">Transport</keyword>
<dbReference type="SUPFAM" id="SSF56954">
    <property type="entry name" value="Outer membrane efflux proteins (OEP)"/>
    <property type="match status" value="1"/>
</dbReference>
<reference evidence="8 9" key="1">
    <citation type="submission" date="2016-07" db="EMBL/GenBank/DDBJ databases">
        <title>Genomic analysis of zinc-resistant bacterium Mucilaginibacter pedocola TBZ30.</title>
        <authorList>
            <person name="Huang J."/>
            <person name="Tang J."/>
        </authorList>
    </citation>
    <scope>NUCLEOTIDE SEQUENCE [LARGE SCALE GENOMIC DNA]</scope>
    <source>
        <strain evidence="8 9">TBZ30</strain>
    </source>
</reference>
<protein>
    <submittedName>
        <fullName evidence="8">Transporter</fullName>
    </submittedName>
</protein>
<dbReference type="OrthoDB" id="1271612at2"/>
<dbReference type="GO" id="GO:1990281">
    <property type="term" value="C:efflux pump complex"/>
    <property type="evidence" value="ECO:0007669"/>
    <property type="project" value="TreeGrafter"/>
</dbReference>
<comment type="similarity">
    <text evidence="2">Belongs to the outer membrane factor (OMF) (TC 1.B.17) family.</text>
</comment>
<dbReference type="PANTHER" id="PTHR30026:SF23">
    <property type="entry name" value="TO APRF-PUTATIVE OUTER MEMBRANE EFFLUX PROTEIN OR SECRETED ALKALINE PHOSPHATASE-RELATED"/>
    <property type="match status" value="1"/>
</dbReference>
<evidence type="ECO:0000313" key="9">
    <source>
        <dbReference type="Proteomes" id="UP000189739"/>
    </source>
</evidence>
<proteinExistence type="inferred from homology"/>
<dbReference type="AlphaFoldDB" id="A0A1S9PA19"/>
<keyword evidence="5" id="KW-0812">Transmembrane</keyword>
<evidence type="ECO:0000256" key="5">
    <source>
        <dbReference type="ARBA" id="ARBA00022692"/>
    </source>
</evidence>
<name>A0A1S9PA19_9SPHI</name>
<evidence type="ECO:0000256" key="3">
    <source>
        <dbReference type="ARBA" id="ARBA00022448"/>
    </source>
</evidence>
<evidence type="ECO:0000256" key="7">
    <source>
        <dbReference type="ARBA" id="ARBA00023237"/>
    </source>
</evidence>
<keyword evidence="9" id="KW-1185">Reference proteome</keyword>
<dbReference type="Gene3D" id="1.20.1600.10">
    <property type="entry name" value="Outer membrane efflux proteins (OEP)"/>
    <property type="match status" value="1"/>
</dbReference>
<evidence type="ECO:0000256" key="1">
    <source>
        <dbReference type="ARBA" id="ARBA00004442"/>
    </source>
</evidence>
<organism evidence="8 9">
    <name type="scientific">Mucilaginibacter pedocola</name>
    <dbReference type="NCBI Taxonomy" id="1792845"/>
    <lineage>
        <taxon>Bacteria</taxon>
        <taxon>Pseudomonadati</taxon>
        <taxon>Bacteroidota</taxon>
        <taxon>Sphingobacteriia</taxon>
        <taxon>Sphingobacteriales</taxon>
        <taxon>Sphingobacteriaceae</taxon>
        <taxon>Mucilaginibacter</taxon>
    </lineage>
</organism>
<comment type="subcellular location">
    <subcellularLocation>
        <location evidence="1">Cell outer membrane</location>
    </subcellularLocation>
</comment>
<dbReference type="GO" id="GO:0015562">
    <property type="term" value="F:efflux transmembrane transporter activity"/>
    <property type="evidence" value="ECO:0007669"/>
    <property type="project" value="InterPro"/>
</dbReference>
<dbReference type="RefSeq" id="WP_078350439.1">
    <property type="nucleotide sequence ID" value="NZ_MBTF01000035.1"/>
</dbReference>
<sequence>MIRSVWIKPFFNRLIRILAGIFFTGWNMACAQQPSPMPGVRKLSLAEAITLGKTDNNLVKAAGQEEEASRADLDDARMNALPAITASSGYQRFTKLTLFESGLGGAHSVPKRPSQYGADAGLSASFNLYSGGKQRALAAEQRHKKDLAGVNTQEQSAAAGLQVAAQYLDIVRLNDQRHFILEQVVRAEARLKNISSLFRNQKVTRSDLLRAELNLSAVKLNLEQTENDIVISNQKLNVLINIPDTVKVEPADSSGTAMPGPEELNDLLGQTTGNAFSIRKTEENLLILGDRLKGIRSNSLPSVSLLSAYSINYPNTIFYPPVDQAYAIGFVGVRVQYNISSVYQNKNKAAAARIRVRQLRFQQQNITDNVRQEAAALLIKYREALNRISVTERSIEQALVNYRIVNAKYLNQLALLTDLLDADNLYQETRYNLVQARINAKLIYYRMLYTAGKL</sequence>
<dbReference type="EMBL" id="MBTF01000035">
    <property type="protein sequence ID" value="OOQ57833.1"/>
    <property type="molecule type" value="Genomic_DNA"/>
</dbReference>
<dbReference type="InterPro" id="IPR003423">
    <property type="entry name" value="OMP_efflux"/>
</dbReference>
<keyword evidence="6" id="KW-0472">Membrane</keyword>
<dbReference type="Proteomes" id="UP000189739">
    <property type="component" value="Unassembled WGS sequence"/>
</dbReference>
<comment type="caution">
    <text evidence="8">The sequence shown here is derived from an EMBL/GenBank/DDBJ whole genome shotgun (WGS) entry which is preliminary data.</text>
</comment>
<dbReference type="GO" id="GO:0009279">
    <property type="term" value="C:cell outer membrane"/>
    <property type="evidence" value="ECO:0007669"/>
    <property type="project" value="UniProtKB-SubCell"/>
</dbReference>
<evidence type="ECO:0000256" key="4">
    <source>
        <dbReference type="ARBA" id="ARBA00022452"/>
    </source>
</evidence>
<dbReference type="GO" id="GO:0015288">
    <property type="term" value="F:porin activity"/>
    <property type="evidence" value="ECO:0007669"/>
    <property type="project" value="TreeGrafter"/>
</dbReference>
<dbReference type="STRING" id="1792845.BC343_13720"/>
<evidence type="ECO:0000256" key="6">
    <source>
        <dbReference type="ARBA" id="ARBA00023136"/>
    </source>
</evidence>
<gene>
    <name evidence="8" type="ORF">BC343_13720</name>
</gene>
<dbReference type="PANTHER" id="PTHR30026">
    <property type="entry name" value="OUTER MEMBRANE PROTEIN TOLC"/>
    <property type="match status" value="1"/>
</dbReference>
<dbReference type="Pfam" id="PF02321">
    <property type="entry name" value="OEP"/>
    <property type="match status" value="1"/>
</dbReference>
<dbReference type="InterPro" id="IPR051906">
    <property type="entry name" value="TolC-like"/>
</dbReference>